<accession>A0ABP0H917</accession>
<protein>
    <submittedName>
        <fullName evidence="2">Transketolase</fullName>
    </submittedName>
</protein>
<evidence type="ECO:0000256" key="1">
    <source>
        <dbReference type="SAM" id="MobiDB-lite"/>
    </source>
</evidence>
<proteinExistence type="predicted"/>
<gene>
    <name evidence="2" type="ORF">SCF082_LOCUS658</name>
</gene>
<sequence length="858" mass="97112">MHPHILVVLLGHDLGNRLRSVLATAARGELVIELERWSRAVLQAASRIRYDSQQALSQQLEQEVCPLPLSENQRAACGRQYSDVPLRSTEPDGHEAATESSTPLRLTGCFASLRPHYVRRSKAAAFNAASWSGALCRDYRRLVIQNHFHKCTKSCFKKTLGGNAAKGKRGCRFGCFHVELHKETEDSGLEKVRARCLKGWPRVQRAQFMILPRENVPLEEEEAMKNENPHVFQPQRDHPFEGMSNPIAQVSMRCNVDVKYLGRGFCDADLQKLAANEEDGDGQGGDAQPPDGERKKKDKSLDARLHRVVVDMFRDMQDVQFYTGEYASKKFEASRSLLPELFAGVQRLEAEEAQRQAAPVPEAAPLPAEVARLRALSLLRRLAFGMQRCVAKSNGEMAYQLLFQQEQLVSYSGYNMFFRFVPYAMFRCRAVALDAAAASAPHLKVLPLEPVEAEETDAIPVQEVAEVFDEEDLTESGIPTGGTRVVSHNQKDDYLHRGASAVMTSMSLVMYSRYVRRELRTADDNVVVPVDLRLPGQNEPEKYVRKVNAQERLLAGLSLPFLRDVVGLREWCDVSCLDEMLLDGADPEISEEMPAQEPAGEDAEDQGILFPSASTPSPLSSTYHLMWCLGKVFKGKHGRYVDLPRIHERICWSLGIPCGFHYTQLTPLEHMSHVQLQWLERFRLHHEARQLSSSQRRAERFAYMTKEEEGEDDDVGPVDIEGSDVENDLEHEDAIERMDCAEHPVSREALKEVLFREKDWKRCLAGRDNRTKFALSRLKQVVEAMGGLPNVTVNVEGERPLDGALRRAWAYAEAQDMFDRQSQYLENLSGGLLRQIDSIFVESFCTVRHELERYNFVL</sequence>
<evidence type="ECO:0000313" key="3">
    <source>
        <dbReference type="Proteomes" id="UP001642464"/>
    </source>
</evidence>
<evidence type="ECO:0000313" key="2">
    <source>
        <dbReference type="EMBL" id="CAK8986683.1"/>
    </source>
</evidence>
<feature type="region of interest" description="Disordered" evidence="1">
    <location>
        <begin position="276"/>
        <end position="300"/>
    </location>
</feature>
<dbReference type="EMBL" id="CAXAMM010000257">
    <property type="protein sequence ID" value="CAK8986683.1"/>
    <property type="molecule type" value="Genomic_DNA"/>
</dbReference>
<reference evidence="2 3" key="1">
    <citation type="submission" date="2024-02" db="EMBL/GenBank/DDBJ databases">
        <authorList>
            <person name="Chen Y."/>
            <person name="Shah S."/>
            <person name="Dougan E. K."/>
            <person name="Thang M."/>
            <person name="Chan C."/>
        </authorList>
    </citation>
    <scope>NUCLEOTIDE SEQUENCE [LARGE SCALE GENOMIC DNA]</scope>
</reference>
<comment type="caution">
    <text evidence="2">The sequence shown here is derived from an EMBL/GenBank/DDBJ whole genome shotgun (WGS) entry which is preliminary data.</text>
</comment>
<name>A0ABP0H917_9DINO</name>
<dbReference type="Proteomes" id="UP001642464">
    <property type="component" value="Unassembled WGS sequence"/>
</dbReference>
<feature type="compositionally biased region" description="Basic and acidic residues" evidence="1">
    <location>
        <begin position="291"/>
        <end position="300"/>
    </location>
</feature>
<keyword evidence="3" id="KW-1185">Reference proteome</keyword>
<organism evidence="2 3">
    <name type="scientific">Durusdinium trenchii</name>
    <dbReference type="NCBI Taxonomy" id="1381693"/>
    <lineage>
        <taxon>Eukaryota</taxon>
        <taxon>Sar</taxon>
        <taxon>Alveolata</taxon>
        <taxon>Dinophyceae</taxon>
        <taxon>Suessiales</taxon>
        <taxon>Symbiodiniaceae</taxon>
        <taxon>Durusdinium</taxon>
    </lineage>
</organism>